<feature type="transmembrane region" description="Helical" evidence="1">
    <location>
        <begin position="35"/>
        <end position="56"/>
    </location>
</feature>
<dbReference type="PANTHER" id="PTHR36844">
    <property type="entry name" value="PROTEASE PRSW"/>
    <property type="match status" value="1"/>
</dbReference>
<dbReference type="GO" id="GO:0008233">
    <property type="term" value="F:peptidase activity"/>
    <property type="evidence" value="ECO:0007669"/>
    <property type="project" value="InterPro"/>
</dbReference>
<feature type="transmembrane region" description="Helical" evidence="1">
    <location>
        <begin position="197"/>
        <end position="217"/>
    </location>
</feature>
<reference evidence="2 3" key="1">
    <citation type="journal article" date="2016" name="Nat. Commun.">
        <title>Thousands of microbial genomes shed light on interconnected biogeochemical processes in an aquifer system.</title>
        <authorList>
            <person name="Anantharaman K."/>
            <person name="Brown C.T."/>
            <person name="Hug L.A."/>
            <person name="Sharon I."/>
            <person name="Castelle C.J."/>
            <person name="Probst A.J."/>
            <person name="Thomas B.C."/>
            <person name="Singh A."/>
            <person name="Wilkins M.J."/>
            <person name="Karaoz U."/>
            <person name="Brodie E.L."/>
            <person name="Williams K.H."/>
            <person name="Hubbard S.S."/>
            <person name="Banfield J.F."/>
        </authorList>
    </citation>
    <scope>NUCLEOTIDE SEQUENCE [LARGE SCALE GENOMIC DNA]</scope>
</reference>
<feature type="transmembrane region" description="Helical" evidence="1">
    <location>
        <begin position="101"/>
        <end position="121"/>
    </location>
</feature>
<sequence length="233" mass="26241">MASTDFAIAFLAGLIPILFWLWFWLHEDRQRPEPIILIIITFLAGMMVVPIALPLQKMAIDLYTGNNVMFVWVIIEEVLKYSAALIIIFWNKAVDEPIDYIIYLITIALGFAALENTLFMLNPLSAGDYVTVAVTGSFRFLGATLLHVLASATIGVFIAFAFYRSTAEKVMFGTFGLFIAILLHALFNFFIMEASGGGILIIFLFVWMGIVALFLLFEKIKLLEVTKRPLIRK</sequence>
<feature type="transmembrane region" description="Helical" evidence="1">
    <location>
        <begin position="170"/>
        <end position="191"/>
    </location>
</feature>
<evidence type="ECO:0000313" key="2">
    <source>
        <dbReference type="EMBL" id="OGG84860.1"/>
    </source>
</evidence>
<organism evidence="2 3">
    <name type="scientific">Candidatus Kaiserbacteria bacterium RIFCSPLOWO2_12_FULL_45_26</name>
    <dbReference type="NCBI Taxonomy" id="1798525"/>
    <lineage>
        <taxon>Bacteria</taxon>
        <taxon>Candidatus Kaiseribacteriota</taxon>
    </lineage>
</organism>
<dbReference type="InterPro" id="IPR026898">
    <property type="entry name" value="PrsW"/>
</dbReference>
<dbReference type="EMBL" id="MFMM01000001">
    <property type="protein sequence ID" value="OGG84860.1"/>
    <property type="molecule type" value="Genomic_DNA"/>
</dbReference>
<dbReference type="STRING" id="1798525.A3G90_02160"/>
<comment type="caution">
    <text evidence="2">The sequence shown here is derived from an EMBL/GenBank/DDBJ whole genome shotgun (WGS) entry which is preliminary data.</text>
</comment>
<name>A0A1F6FG71_9BACT</name>
<feature type="transmembrane region" description="Helical" evidence="1">
    <location>
        <begin position="141"/>
        <end position="163"/>
    </location>
</feature>
<dbReference type="PANTHER" id="PTHR36844:SF1">
    <property type="entry name" value="PROTEASE PRSW"/>
    <property type="match status" value="1"/>
</dbReference>
<dbReference type="Proteomes" id="UP000177325">
    <property type="component" value="Unassembled WGS sequence"/>
</dbReference>
<protein>
    <recommendedName>
        <fullName evidence="4">Protease PrsW</fullName>
    </recommendedName>
</protein>
<keyword evidence="1" id="KW-0812">Transmembrane</keyword>
<gene>
    <name evidence="2" type="ORF">A3G90_02160</name>
</gene>
<keyword evidence="1" id="KW-1133">Transmembrane helix</keyword>
<keyword evidence="1" id="KW-0472">Membrane</keyword>
<proteinExistence type="predicted"/>
<evidence type="ECO:0000256" key="1">
    <source>
        <dbReference type="SAM" id="Phobius"/>
    </source>
</evidence>
<dbReference type="Pfam" id="PF13367">
    <property type="entry name" value="PrsW-protease"/>
    <property type="match status" value="1"/>
</dbReference>
<evidence type="ECO:0008006" key="4">
    <source>
        <dbReference type="Google" id="ProtNLM"/>
    </source>
</evidence>
<dbReference type="AlphaFoldDB" id="A0A1F6FG71"/>
<feature type="transmembrane region" description="Helical" evidence="1">
    <location>
        <begin position="6"/>
        <end position="23"/>
    </location>
</feature>
<feature type="transmembrane region" description="Helical" evidence="1">
    <location>
        <begin position="68"/>
        <end position="89"/>
    </location>
</feature>
<accession>A0A1F6FG71</accession>
<evidence type="ECO:0000313" key="3">
    <source>
        <dbReference type="Proteomes" id="UP000177325"/>
    </source>
</evidence>